<dbReference type="SUPFAM" id="SSF52009">
    <property type="entry name" value="Phosphohistidine domain"/>
    <property type="match status" value="1"/>
</dbReference>
<feature type="domain" description="Pyruvate phosphate dikinase AMP/ATP-binding" evidence="3">
    <location>
        <begin position="267"/>
        <end position="583"/>
    </location>
</feature>
<accession>A0AAV4SPB4</accession>
<protein>
    <submittedName>
        <fullName evidence="4">Phosphoenolpyruvate synthase</fullName>
    </submittedName>
</protein>
<dbReference type="InterPro" id="IPR008279">
    <property type="entry name" value="PEP-util_enz_mobile_dom"/>
</dbReference>
<proteinExistence type="inferred from homology"/>
<gene>
    <name evidence="4" type="primary">pps</name>
    <name evidence="4" type="ORF">CDAR_552562</name>
</gene>
<organism evidence="4 5">
    <name type="scientific">Caerostris darwini</name>
    <dbReference type="NCBI Taxonomy" id="1538125"/>
    <lineage>
        <taxon>Eukaryota</taxon>
        <taxon>Metazoa</taxon>
        <taxon>Ecdysozoa</taxon>
        <taxon>Arthropoda</taxon>
        <taxon>Chelicerata</taxon>
        <taxon>Arachnida</taxon>
        <taxon>Araneae</taxon>
        <taxon>Araneomorphae</taxon>
        <taxon>Entelegynae</taxon>
        <taxon>Araneoidea</taxon>
        <taxon>Araneidae</taxon>
        <taxon>Caerostris</taxon>
    </lineage>
</organism>
<sequence length="1150" mass="127674">MLKETSNGKENPEDTVFVKFAFLYKASSDVYDCTLGTNPQGFTSAIARAKWKVPFVPPIKEFTESMNFYFQTGVIAGTVSVNDGEEYEMYLFGEKGRNIAKFANVPGSKCVTILGSVPSNGLVIHASEMSFYNMFENAPVGFVVDPNGEMASLMKMGVNITSFAAENNPRSFKASFNAGRDYEMSGVMAEPIVNEVGYQGWSGSVQLAFVEFEVQNKKGYGLILFGEVQKATMPTFNVPASNMSLPKTVPLTVKFTDEVSQFGEVSGGKGSSLGKLTQLSKLEKVFIVPKGIIVTTSAFKAFLTSEIHDAVKHLEDVAYGNESGDLKESCAKVASLVENTELPNEIRHSIIENLADIFGDEVNILKFAVRSSATGEDTASMSAAGQMDTFLGVQGLNDIFTAVTKCWASQFGYIAIEYKRRNGQVLNSPMAVVIQEMVACEVSGVLFTCDPLTSNPSKITITANYGLGESVVSGSAEPDTWVLQRKDDERPQLLTTAIGNKQHKIIMQDSGGTVTEDIGDDLRNESCLPVEAVENLGQVAINIEEFYRSARDIEWGILNDNLYIFQSRPVTNATAETDYEIKHEFDAPLRCENEYFTVANIGEVMPRPTSILGLDIVTKYFCIYFLREALKKGFGENIFKSKYFLTGLLSFYNRLMMTVVELISMEGFGSPYSNALMMGVFGRILDDPDLINYATERTSLLKVTKMPLKSRLKAYWYLFSFDFGYHEVKNKIYNHPLKFLKLKTAKETFTALINSCSDFDDAAHYHMQCSDGSQTWNMSILKTLIKAKGEIDNDIYSDFARLLAASSNVESANIPQVLQEVAVQIVKDISCEKFKSMSLEEALEWLQTTNMPSGDTFRQFLKRHGHRCIQESDVRSITWEMEPKSLVKLLQNLAGAGKEVAKNKNDIDNVLSELQVPLGFISKCYLRFVLPMCRRGIRGREAGKAITMKAFDHWRKGYRRLGKLMVSEGRLPDADLLYFFTLEEVKELLETRSPGLISKAIHRRKIFPTLEKYVFPEIMKGLPKPINDDDDSADAHEYIADLTMKGTPVSQGVTKGYARVAVSLEEAGHLKPGEILITLSTDIGWSPYFPIVSGVVTEIGGLISHGAVISREYGIPCIVGLQGATKKFRTGDYILLDGKKGILQRLPQPE</sequence>
<dbReference type="InterPro" id="IPR036637">
    <property type="entry name" value="Phosphohistidine_dom_sf"/>
</dbReference>
<evidence type="ECO:0000256" key="1">
    <source>
        <dbReference type="ARBA" id="ARBA00007837"/>
    </source>
</evidence>
<dbReference type="Gene3D" id="3.30.470.20">
    <property type="entry name" value="ATP-grasp fold, B domain"/>
    <property type="match status" value="1"/>
</dbReference>
<comment type="caution">
    <text evidence="4">The sequence shown here is derived from an EMBL/GenBank/DDBJ whole genome shotgun (WGS) entry which is preliminary data.</text>
</comment>
<dbReference type="EMBL" id="BPLQ01008267">
    <property type="protein sequence ID" value="GIY36278.1"/>
    <property type="molecule type" value="Genomic_DNA"/>
</dbReference>
<evidence type="ECO:0000259" key="3">
    <source>
        <dbReference type="Pfam" id="PF01326"/>
    </source>
</evidence>
<dbReference type="AlphaFoldDB" id="A0AAV4SPB4"/>
<dbReference type="InterPro" id="IPR051549">
    <property type="entry name" value="PEP_Utilizing_Enz"/>
</dbReference>
<evidence type="ECO:0000259" key="2">
    <source>
        <dbReference type="Pfam" id="PF00391"/>
    </source>
</evidence>
<dbReference type="InterPro" id="IPR013815">
    <property type="entry name" value="ATP_grasp_subdomain_1"/>
</dbReference>
<dbReference type="Pfam" id="PF01326">
    <property type="entry name" value="PPDK_N"/>
    <property type="match status" value="1"/>
</dbReference>
<dbReference type="Gene3D" id="3.30.1490.20">
    <property type="entry name" value="ATP-grasp fold, A domain"/>
    <property type="match status" value="1"/>
</dbReference>
<dbReference type="Pfam" id="PF00391">
    <property type="entry name" value="PEP-utilizers"/>
    <property type="match status" value="1"/>
</dbReference>
<comment type="similarity">
    <text evidence="1">Belongs to the PEP-utilizing enzyme family.</text>
</comment>
<dbReference type="GO" id="GO:0016301">
    <property type="term" value="F:kinase activity"/>
    <property type="evidence" value="ECO:0007669"/>
    <property type="project" value="InterPro"/>
</dbReference>
<dbReference type="Gene3D" id="3.50.30.10">
    <property type="entry name" value="Phosphohistidine domain"/>
    <property type="match status" value="1"/>
</dbReference>
<dbReference type="PANTHER" id="PTHR43615">
    <property type="entry name" value="PHOSPHOENOLPYRUVATE SYNTHASE-RELATED"/>
    <property type="match status" value="1"/>
</dbReference>
<dbReference type="PANTHER" id="PTHR43615:SF1">
    <property type="entry name" value="PPDK_N DOMAIN-CONTAINING PROTEIN"/>
    <property type="match status" value="1"/>
</dbReference>
<dbReference type="Proteomes" id="UP001054837">
    <property type="component" value="Unassembled WGS sequence"/>
</dbReference>
<name>A0AAV4SPB4_9ARAC</name>
<keyword evidence="5" id="KW-1185">Reference proteome</keyword>
<dbReference type="GO" id="GO:0005524">
    <property type="term" value="F:ATP binding"/>
    <property type="evidence" value="ECO:0007669"/>
    <property type="project" value="InterPro"/>
</dbReference>
<evidence type="ECO:0000313" key="4">
    <source>
        <dbReference type="EMBL" id="GIY36278.1"/>
    </source>
</evidence>
<reference evidence="4 5" key="1">
    <citation type="submission" date="2021-06" db="EMBL/GenBank/DDBJ databases">
        <title>Caerostris darwini draft genome.</title>
        <authorList>
            <person name="Kono N."/>
            <person name="Arakawa K."/>
        </authorList>
    </citation>
    <scope>NUCLEOTIDE SEQUENCE [LARGE SCALE GENOMIC DNA]</scope>
</reference>
<feature type="domain" description="PEP-utilising enzyme mobile" evidence="2">
    <location>
        <begin position="1071"/>
        <end position="1141"/>
    </location>
</feature>
<dbReference type="SUPFAM" id="SSF56059">
    <property type="entry name" value="Glutathione synthetase ATP-binding domain-like"/>
    <property type="match status" value="1"/>
</dbReference>
<evidence type="ECO:0000313" key="5">
    <source>
        <dbReference type="Proteomes" id="UP001054837"/>
    </source>
</evidence>
<dbReference type="InterPro" id="IPR002192">
    <property type="entry name" value="PPDK_AMP/ATP-bd"/>
</dbReference>